<feature type="compositionally biased region" description="Low complexity" evidence="9">
    <location>
        <begin position="198"/>
        <end position="209"/>
    </location>
</feature>
<organism evidence="10 11">
    <name type="scientific">Hyalella azteca</name>
    <name type="common">Amphipod</name>
    <dbReference type="NCBI Taxonomy" id="294128"/>
    <lineage>
        <taxon>Eukaryota</taxon>
        <taxon>Metazoa</taxon>
        <taxon>Ecdysozoa</taxon>
        <taxon>Arthropoda</taxon>
        <taxon>Crustacea</taxon>
        <taxon>Multicrustacea</taxon>
        <taxon>Malacostraca</taxon>
        <taxon>Eumalacostraca</taxon>
        <taxon>Peracarida</taxon>
        <taxon>Amphipoda</taxon>
        <taxon>Senticaudata</taxon>
        <taxon>Talitrida</taxon>
        <taxon>Talitroidea</taxon>
        <taxon>Hyalellidae</taxon>
        <taxon>Hyalella</taxon>
    </lineage>
</organism>
<evidence type="ECO:0000256" key="5">
    <source>
        <dbReference type="ARBA" id="ARBA00023136"/>
    </source>
</evidence>
<evidence type="ECO:0000256" key="9">
    <source>
        <dbReference type="SAM" id="MobiDB-lite"/>
    </source>
</evidence>
<dbReference type="GO" id="GO:0019901">
    <property type="term" value="F:protein kinase binding"/>
    <property type="evidence" value="ECO:0007669"/>
    <property type="project" value="TreeGrafter"/>
</dbReference>
<dbReference type="Pfam" id="PF03261">
    <property type="entry name" value="CDK5_activator"/>
    <property type="match status" value="1"/>
</dbReference>
<keyword evidence="10" id="KW-1185">Reference proteome</keyword>
<feature type="compositionally biased region" description="Low complexity" evidence="9">
    <location>
        <begin position="389"/>
        <end position="413"/>
    </location>
</feature>
<dbReference type="KEGG" id="hazt:108679360"/>
<evidence type="ECO:0000256" key="1">
    <source>
        <dbReference type="ARBA" id="ARBA00004193"/>
    </source>
</evidence>
<reference evidence="11" key="1">
    <citation type="submission" date="2025-08" db="UniProtKB">
        <authorList>
            <consortium name="RefSeq"/>
        </authorList>
    </citation>
    <scope>IDENTIFICATION</scope>
    <source>
        <tissue evidence="11">Whole organism</tissue>
    </source>
</reference>
<dbReference type="CTD" id="34385"/>
<dbReference type="Gene3D" id="1.10.472.10">
    <property type="entry name" value="Cyclin-like"/>
    <property type="match status" value="1"/>
</dbReference>
<proteinExistence type="inferred from homology"/>
<dbReference type="PANTHER" id="PTHR23401">
    <property type="entry name" value="CYCLIN DEPENDANT KINASE-5 ACTIVATOR"/>
    <property type="match status" value="1"/>
</dbReference>
<dbReference type="FunFam" id="1.10.472.10:FF:000025">
    <property type="entry name" value="Cyclin-dependent kinase 5 activator"/>
    <property type="match status" value="1"/>
</dbReference>
<dbReference type="GeneID" id="108679360"/>
<dbReference type="InterPro" id="IPR036915">
    <property type="entry name" value="Cyclin-like_sf"/>
</dbReference>
<feature type="region of interest" description="Disordered" evidence="9">
    <location>
        <begin position="187"/>
        <end position="217"/>
    </location>
</feature>
<gene>
    <name evidence="11" type="primary">LOC108679360</name>
</gene>
<comment type="similarity">
    <text evidence="2 8">Belongs to the cyclin-dependent kinase 5 activator family.</text>
</comment>
<dbReference type="PIRSF" id="PIRSF009324">
    <property type="entry name" value="Cdk5_activator"/>
    <property type="match status" value="1"/>
</dbReference>
<dbReference type="RefSeq" id="XP_018023460.1">
    <property type="nucleotide sequence ID" value="XM_018167971.2"/>
</dbReference>
<evidence type="ECO:0000256" key="6">
    <source>
        <dbReference type="ARBA" id="ARBA00023288"/>
    </source>
</evidence>
<dbReference type="InterPro" id="IPR004944">
    <property type="entry name" value="CDK5_activator"/>
</dbReference>
<evidence type="ECO:0000256" key="2">
    <source>
        <dbReference type="ARBA" id="ARBA00010175"/>
    </source>
</evidence>
<evidence type="ECO:0000256" key="4">
    <source>
        <dbReference type="ARBA" id="ARBA00022553"/>
    </source>
</evidence>
<dbReference type="GO" id="GO:0007411">
    <property type="term" value="P:axon guidance"/>
    <property type="evidence" value="ECO:0007669"/>
    <property type="project" value="TreeGrafter"/>
</dbReference>
<dbReference type="OrthoDB" id="7676799at2759"/>
<dbReference type="Proteomes" id="UP000694843">
    <property type="component" value="Unplaced"/>
</dbReference>
<dbReference type="GO" id="GO:0005886">
    <property type="term" value="C:plasma membrane"/>
    <property type="evidence" value="ECO:0007669"/>
    <property type="project" value="UniProtKB-SubCell"/>
</dbReference>
<feature type="compositionally biased region" description="Polar residues" evidence="9">
    <location>
        <begin position="414"/>
        <end position="435"/>
    </location>
</feature>
<keyword evidence="4" id="KW-0597">Phosphoprotein</keyword>
<evidence type="ECO:0000256" key="3">
    <source>
        <dbReference type="ARBA" id="ARBA00022475"/>
    </source>
</evidence>
<dbReference type="OMA" id="QHCNQNQ"/>
<evidence type="ECO:0000256" key="7">
    <source>
        <dbReference type="ARBA" id="ARBA00046278"/>
    </source>
</evidence>
<name>A0A8B7PBT5_HYAAZ</name>
<dbReference type="GO" id="GO:0030426">
    <property type="term" value="C:growth cone"/>
    <property type="evidence" value="ECO:0007669"/>
    <property type="project" value="TreeGrafter"/>
</dbReference>
<dbReference type="GO" id="GO:0012505">
    <property type="term" value="C:endomembrane system"/>
    <property type="evidence" value="ECO:0007669"/>
    <property type="project" value="UniProtKB-SubCell"/>
</dbReference>
<comment type="subunit">
    <text evidence="8">Heterodimer of a catalytic subunit and a regulatory subunit.</text>
</comment>
<feature type="compositionally biased region" description="Polar residues" evidence="9">
    <location>
        <begin position="149"/>
        <end position="158"/>
    </location>
</feature>
<protein>
    <recommendedName>
        <fullName evidence="8">Cyclin-dependent kinase 5 activator</fullName>
    </recommendedName>
</protein>
<dbReference type="GO" id="GO:0061575">
    <property type="term" value="F:cyclin-dependent protein serine/threonine kinase activator activity"/>
    <property type="evidence" value="ECO:0007669"/>
    <property type="project" value="InterPro"/>
</dbReference>
<sequence length="448" mass="51203">MGTVLSFSPREQKPYYGDYTLNNHNYEALNNTRNREKIINNENANILSEKNSLDRNAYKKHSLFINALSWKRFASTNKKKIDNRNKNNLSLRQPLDNIHPFIDNNKNIQKALSCYNIRPSSVGQLDLVRNNNHTHTPTDKLPPKAVLTSAPSSNNHQDLQQVAKYTTTTVLPLTRQHIQPVQQLVKQHQVLPHHAHHQQQQQRPIHPKQLGGTSPSRKTVIQASTSELLKCLGSHLQTTCSQLADFQAADAVMWLRTVDRSLLLQGWQDIAFINPANVVFVYLLVRHLVTDDIESEHELQAIVLTCLYLSYSYMGNEISYPLKPFLVEDDKDRFWDRCLHIINTLSGDMLRINAEPAFFTEVFTELKACGVHPYNHLHYHHHHHHHNLHPQTPTSPHSPSSTISSIPNTPSPQQEQNPILNNDHQQLQRSKSQSLALPLMQAPLKTAA</sequence>
<comment type="subcellular location">
    <subcellularLocation>
        <location evidence="1">Cell membrane</location>
        <topology evidence="1">Lipid-anchor</topology>
    </subcellularLocation>
    <subcellularLocation>
        <location evidence="7">Endomembrane system</location>
        <topology evidence="7">Lipid-anchor</topology>
        <orientation evidence="7">Cytoplasmic side</orientation>
    </subcellularLocation>
</comment>
<feature type="region of interest" description="Disordered" evidence="9">
    <location>
        <begin position="128"/>
        <end position="158"/>
    </location>
</feature>
<dbReference type="GO" id="GO:0005737">
    <property type="term" value="C:cytoplasm"/>
    <property type="evidence" value="ECO:0007669"/>
    <property type="project" value="TreeGrafter"/>
</dbReference>
<feature type="region of interest" description="Disordered" evidence="9">
    <location>
        <begin position="381"/>
        <end position="448"/>
    </location>
</feature>
<dbReference type="PANTHER" id="PTHR23401:SF0">
    <property type="entry name" value="CYCLIN-DEPENDENT KINASE 5 ACTIVATOR"/>
    <property type="match status" value="1"/>
</dbReference>
<dbReference type="SUPFAM" id="SSF47954">
    <property type="entry name" value="Cyclin-like"/>
    <property type="match status" value="1"/>
</dbReference>
<keyword evidence="3" id="KW-1003">Cell membrane</keyword>
<keyword evidence="5" id="KW-0472">Membrane</keyword>
<dbReference type="AlphaFoldDB" id="A0A8B7PBT5"/>
<dbReference type="GO" id="GO:0016533">
    <property type="term" value="C:protein kinase 5 complex"/>
    <property type="evidence" value="ECO:0007669"/>
    <property type="project" value="UniProtKB-UniRule"/>
</dbReference>
<evidence type="ECO:0000313" key="10">
    <source>
        <dbReference type="Proteomes" id="UP000694843"/>
    </source>
</evidence>
<evidence type="ECO:0000256" key="8">
    <source>
        <dbReference type="PIRNR" id="PIRNR009324"/>
    </source>
</evidence>
<keyword evidence="6" id="KW-0449">Lipoprotein</keyword>
<evidence type="ECO:0000313" key="11">
    <source>
        <dbReference type="RefSeq" id="XP_018023460.1"/>
    </source>
</evidence>
<accession>A0A8B7PBT5</accession>